<proteinExistence type="predicted"/>
<organism evidence="1">
    <name type="scientific">marine metagenome</name>
    <dbReference type="NCBI Taxonomy" id="408172"/>
    <lineage>
        <taxon>unclassified sequences</taxon>
        <taxon>metagenomes</taxon>
        <taxon>ecological metagenomes</taxon>
    </lineage>
</organism>
<reference evidence="1" key="1">
    <citation type="submission" date="2018-05" db="EMBL/GenBank/DDBJ databases">
        <authorList>
            <person name="Lanie J.A."/>
            <person name="Ng W.-L."/>
            <person name="Kazmierczak K.M."/>
            <person name="Andrzejewski T.M."/>
            <person name="Davidsen T.M."/>
            <person name="Wayne K.J."/>
            <person name="Tettelin H."/>
            <person name="Glass J.I."/>
            <person name="Rusch D."/>
            <person name="Podicherti R."/>
            <person name="Tsui H.-C.T."/>
            <person name="Winkler M.E."/>
        </authorList>
    </citation>
    <scope>NUCLEOTIDE SEQUENCE</scope>
</reference>
<dbReference type="AlphaFoldDB" id="A0A382M9A5"/>
<evidence type="ECO:0000313" key="1">
    <source>
        <dbReference type="EMBL" id="SVC45426.1"/>
    </source>
</evidence>
<name>A0A382M9A5_9ZZZZ</name>
<feature type="non-terminal residue" evidence="1">
    <location>
        <position position="1"/>
    </location>
</feature>
<sequence>FTVLLILFFALLLQSCSEGKVEVEVSVYGPVDCGSTDQTLDKTTELTVWAFEKKGDCSADGSVTINFTDTDNVTTVHMLSMSVPRSGKDVQTLKIQKDCSAFSLSEQDFKASKCIFGFKGK</sequence>
<dbReference type="EMBL" id="UINC01092115">
    <property type="protein sequence ID" value="SVC45426.1"/>
    <property type="molecule type" value="Genomic_DNA"/>
</dbReference>
<protein>
    <submittedName>
        <fullName evidence="1">Uncharacterized protein</fullName>
    </submittedName>
</protein>
<gene>
    <name evidence="1" type="ORF">METZ01_LOCUS298280</name>
</gene>
<accession>A0A382M9A5</accession>